<dbReference type="GO" id="GO:0006950">
    <property type="term" value="P:response to stress"/>
    <property type="evidence" value="ECO:0007669"/>
    <property type="project" value="TreeGrafter"/>
</dbReference>
<dbReference type="Gene3D" id="1.10.10.10">
    <property type="entry name" value="Winged helix-like DNA-binding domain superfamily/Winged helix DNA-binding domain"/>
    <property type="match status" value="1"/>
</dbReference>
<dbReference type="PANTHER" id="PTHR33164">
    <property type="entry name" value="TRANSCRIPTIONAL REGULATOR, MARR FAMILY"/>
    <property type="match status" value="1"/>
</dbReference>
<dbReference type="SMART" id="SM00347">
    <property type="entry name" value="HTH_MARR"/>
    <property type="match status" value="1"/>
</dbReference>
<dbReference type="PANTHER" id="PTHR33164:SF43">
    <property type="entry name" value="HTH-TYPE TRANSCRIPTIONAL REPRESSOR YETL"/>
    <property type="match status" value="1"/>
</dbReference>
<dbReference type="RefSeq" id="WP_052500043.1">
    <property type="nucleotide sequence ID" value="NZ_LXEY01000009.1"/>
</dbReference>
<dbReference type="InterPro" id="IPR000835">
    <property type="entry name" value="HTH_MarR-typ"/>
</dbReference>
<gene>
    <name evidence="2" type="ORF">A6F49_05105</name>
</gene>
<keyword evidence="3" id="KW-1185">Reference proteome</keyword>
<dbReference type="InterPro" id="IPR036390">
    <property type="entry name" value="WH_DNA-bd_sf"/>
</dbReference>
<name>A0A1B7M293_9MICC</name>
<dbReference type="Pfam" id="PF12802">
    <property type="entry name" value="MarR_2"/>
    <property type="match status" value="1"/>
</dbReference>
<dbReference type="InterPro" id="IPR036388">
    <property type="entry name" value="WH-like_DNA-bd_sf"/>
</dbReference>
<dbReference type="InterPro" id="IPR039422">
    <property type="entry name" value="MarR/SlyA-like"/>
</dbReference>
<proteinExistence type="predicted"/>
<organism evidence="2 3">
    <name type="scientific">Enteractinococcus helveticum</name>
    <dbReference type="NCBI Taxonomy" id="1837282"/>
    <lineage>
        <taxon>Bacteria</taxon>
        <taxon>Bacillati</taxon>
        <taxon>Actinomycetota</taxon>
        <taxon>Actinomycetes</taxon>
        <taxon>Micrococcales</taxon>
        <taxon>Micrococcaceae</taxon>
    </lineage>
</organism>
<feature type="domain" description="HTH marR-type" evidence="1">
    <location>
        <begin position="19"/>
        <end position="151"/>
    </location>
</feature>
<dbReference type="STRING" id="1837282.A6F49_05105"/>
<dbReference type="AlphaFoldDB" id="A0A1B7M293"/>
<protein>
    <recommendedName>
        <fullName evidence="1">HTH marR-type domain-containing protein</fullName>
    </recommendedName>
</protein>
<comment type="caution">
    <text evidence="2">The sequence shown here is derived from an EMBL/GenBank/DDBJ whole genome shotgun (WGS) entry which is preliminary data.</text>
</comment>
<dbReference type="SUPFAM" id="SSF46785">
    <property type="entry name" value="Winged helix' DNA-binding domain"/>
    <property type="match status" value="1"/>
</dbReference>
<reference evidence="2 3" key="1">
    <citation type="submission" date="2016-04" db="EMBL/GenBank/DDBJ databases">
        <title>First whole genome shotgun sequence of the bacterium Enteractinococcus sp. strain UASWS1574.</title>
        <authorList>
            <person name="Crovadore J."/>
            <person name="Chablais R."/>
            <person name="Lefort F."/>
        </authorList>
    </citation>
    <scope>NUCLEOTIDE SEQUENCE [LARGE SCALE GENOMIC DNA]</scope>
    <source>
        <strain evidence="2 3">UASWS1574</strain>
    </source>
</reference>
<dbReference type="EMBL" id="LXEY01000009">
    <property type="protein sequence ID" value="OAV62722.1"/>
    <property type="molecule type" value="Genomic_DNA"/>
</dbReference>
<dbReference type="PROSITE" id="PS50995">
    <property type="entry name" value="HTH_MARR_2"/>
    <property type="match status" value="1"/>
</dbReference>
<dbReference type="Proteomes" id="UP000078292">
    <property type="component" value="Unassembled WGS sequence"/>
</dbReference>
<evidence type="ECO:0000259" key="1">
    <source>
        <dbReference type="PROSITE" id="PS50995"/>
    </source>
</evidence>
<sequence length="158" mass="17952">MTFEAESSSSADVLQDLDSGWFIYTIKQIELGLRVPTEEVAQQAGLTTAQFTALAVLERWPGITSSELARRSFVRAQTMAENVSVLLESGFIQRERDPENMRRFHLYITDTGHDTLSSARSAMDDLEAKLLVALTPRDREEFAKHLRNVRRALRDLPR</sequence>
<accession>A0A1B7M293</accession>
<dbReference type="OrthoDB" id="4462574at2"/>
<evidence type="ECO:0000313" key="2">
    <source>
        <dbReference type="EMBL" id="OAV62722.1"/>
    </source>
</evidence>
<dbReference type="GO" id="GO:0003700">
    <property type="term" value="F:DNA-binding transcription factor activity"/>
    <property type="evidence" value="ECO:0007669"/>
    <property type="project" value="InterPro"/>
</dbReference>
<evidence type="ECO:0000313" key="3">
    <source>
        <dbReference type="Proteomes" id="UP000078292"/>
    </source>
</evidence>